<accession>A0ACC5WIF4</accession>
<gene>
    <name evidence="1" type="ORF">PGIGA_G00217470</name>
</gene>
<keyword evidence="2" id="KW-1185">Reference proteome</keyword>
<organism evidence="1 2">
    <name type="scientific">Pangasianodon gigas</name>
    <name type="common">Mekong giant catfish</name>
    <name type="synonym">Pangasius gigas</name>
    <dbReference type="NCBI Taxonomy" id="30993"/>
    <lineage>
        <taxon>Eukaryota</taxon>
        <taxon>Metazoa</taxon>
        <taxon>Chordata</taxon>
        <taxon>Craniata</taxon>
        <taxon>Vertebrata</taxon>
        <taxon>Euteleostomi</taxon>
        <taxon>Actinopterygii</taxon>
        <taxon>Neopterygii</taxon>
        <taxon>Teleostei</taxon>
        <taxon>Ostariophysi</taxon>
        <taxon>Siluriformes</taxon>
        <taxon>Pangasiidae</taxon>
        <taxon>Pangasianodon</taxon>
    </lineage>
</organism>
<proteinExistence type="predicted"/>
<protein>
    <submittedName>
        <fullName evidence="1">Uncharacterized protein</fullName>
    </submittedName>
</protein>
<evidence type="ECO:0000313" key="2">
    <source>
        <dbReference type="Proteomes" id="UP000829447"/>
    </source>
</evidence>
<evidence type="ECO:0000313" key="1">
    <source>
        <dbReference type="EMBL" id="MCI4378574.1"/>
    </source>
</evidence>
<dbReference type="EMBL" id="CM040458">
    <property type="protein sequence ID" value="MCI4378574.1"/>
    <property type="molecule type" value="Genomic_DNA"/>
</dbReference>
<comment type="caution">
    <text evidence="1">The sequence shown here is derived from an EMBL/GenBank/DDBJ whole genome shotgun (WGS) entry which is preliminary data.</text>
</comment>
<reference evidence="1 2" key="1">
    <citation type="journal article" date="2022" name="bioRxiv">
        <title>An ancient truncated duplication of the anti-Mullerian hormone receptor type 2 gene is a potential conserved master sex determinant in the Pangasiidae catfish family.</title>
        <authorList>
            <person name="Wen M."/>
            <person name="Pan Q."/>
            <person name="Jouanno E."/>
            <person name="Montfort J."/>
            <person name="Zahm M."/>
            <person name="Cabau C."/>
            <person name="Klopp C."/>
            <person name="Iampietro C."/>
            <person name="Roques C."/>
            <person name="Bouchez O."/>
            <person name="Castinel A."/>
            <person name="Donnadieu C."/>
            <person name="Parrinello H."/>
            <person name="Poncet C."/>
            <person name="Belmonte E."/>
            <person name="Gautier V."/>
            <person name="Avarre J.-C."/>
            <person name="Dugue R."/>
            <person name="Gustiano R."/>
            <person name="Ha T.T.T."/>
            <person name="Campet M."/>
            <person name="Sriphairoj K."/>
            <person name="Ribolli J."/>
            <person name="de Almeida F.L."/>
            <person name="Desvignes T."/>
            <person name="Postlethwait J.H."/>
            <person name="Bucao C.F."/>
            <person name="Robinson-Rechavi M."/>
            <person name="Bobe J."/>
            <person name="Herpin A."/>
            <person name="Guiguen Y."/>
        </authorList>
    </citation>
    <scope>NUCLEOTIDE SEQUENCE [LARGE SCALE GENOMIC DNA]</scope>
    <source>
        <strain evidence="1">YG-Dec2019</strain>
    </source>
</reference>
<sequence>METALDGNQDKDTIFCKENPLYGADMNFSSSGRYDFQTADVKRSKSSGRACSVPVTVIFLLLLLGLNVFLAYKVFTLEAWVHSELIRKQNADHEAFSTLKQQSSHLDQHCLSNLCGDERGLESLMSQMYVLNSSALQLQHQVDNISQEKARPGPPGPPGPRGVTGLQGSVGPPGADGLDGLPGSPGLKGEPGSPGKAGEPGAMGPKGQKGETGVRGPEGPPGISGPPGGPGIKGEKGLSGVQGFPGTKGEPGEPGSAGPPGNTGPTGPRGIPGSQGPQGVPGPRGSPGPVGPDGLQGPPGQKGSPGEKGDRGESTVGTPGIPGPKGDRGIPGLSGIKGAQGSKGDTGSSGLRGPKGDTGSMGPKGQKGEQGLQGLKGNKGEKGSNPQVRLIGTSTSGRVEVMYNSEWGTVCDDSFDTMDATVLCKMLGFQRATRVFTAQPGTGRIWLDDLQCVGTETSVFDCKHRGMGVNDCQHSEDAGIACS</sequence>
<dbReference type="Proteomes" id="UP000829447">
    <property type="component" value="Linkage Group LG5"/>
</dbReference>
<name>A0ACC5WIF4_PANGG</name>